<organism evidence="2 3">
    <name type="scientific">Laetiporus sulphureus 93-53</name>
    <dbReference type="NCBI Taxonomy" id="1314785"/>
    <lineage>
        <taxon>Eukaryota</taxon>
        <taxon>Fungi</taxon>
        <taxon>Dikarya</taxon>
        <taxon>Basidiomycota</taxon>
        <taxon>Agaricomycotina</taxon>
        <taxon>Agaricomycetes</taxon>
        <taxon>Polyporales</taxon>
        <taxon>Laetiporus</taxon>
    </lineage>
</organism>
<evidence type="ECO:0008006" key="4">
    <source>
        <dbReference type="Google" id="ProtNLM"/>
    </source>
</evidence>
<dbReference type="SUPFAM" id="SSF52047">
    <property type="entry name" value="RNI-like"/>
    <property type="match status" value="1"/>
</dbReference>
<evidence type="ECO:0000256" key="1">
    <source>
        <dbReference type="SAM" id="Phobius"/>
    </source>
</evidence>
<name>A0A165DI93_9APHY</name>
<sequence length="219" mass="24635">MLIKALPVLPADVWENVIDHIRDNSNALTACTLVCRTWYPRSRFYLLREVWFHSQGDVRICSRMLKKTPQLSKRVEQMIIQGSAHLGEQKPEPVPHLSTAAMMLARKVPRLKKLSIWQTSTIHRDTFLHLFAFTSISHLNLASVMFPSIAVFGLLICALRSLIGLDCWGLTFMQGTLNSTVFGAHRDPVKIRELSLNGTGLGEVIKFFVSTGIGSSSRF</sequence>
<gene>
    <name evidence="2" type="ORF">LAESUDRAFT_782067</name>
</gene>
<reference evidence="2 3" key="1">
    <citation type="journal article" date="2016" name="Mol. Biol. Evol.">
        <title>Comparative Genomics of Early-Diverging Mushroom-Forming Fungi Provides Insights into the Origins of Lignocellulose Decay Capabilities.</title>
        <authorList>
            <person name="Nagy L.G."/>
            <person name="Riley R."/>
            <person name="Tritt A."/>
            <person name="Adam C."/>
            <person name="Daum C."/>
            <person name="Floudas D."/>
            <person name="Sun H."/>
            <person name="Yadav J.S."/>
            <person name="Pangilinan J."/>
            <person name="Larsson K.H."/>
            <person name="Matsuura K."/>
            <person name="Barry K."/>
            <person name="Labutti K."/>
            <person name="Kuo R."/>
            <person name="Ohm R.A."/>
            <person name="Bhattacharya S.S."/>
            <person name="Shirouzu T."/>
            <person name="Yoshinaga Y."/>
            <person name="Martin F.M."/>
            <person name="Grigoriev I.V."/>
            <person name="Hibbett D.S."/>
        </authorList>
    </citation>
    <scope>NUCLEOTIDE SEQUENCE [LARGE SCALE GENOMIC DNA]</scope>
    <source>
        <strain evidence="2 3">93-53</strain>
    </source>
</reference>
<dbReference type="RefSeq" id="XP_040762681.1">
    <property type="nucleotide sequence ID" value="XM_040913859.1"/>
</dbReference>
<protein>
    <recommendedName>
        <fullName evidence="4">F-box domain-containing protein</fullName>
    </recommendedName>
</protein>
<dbReference type="OrthoDB" id="2801801at2759"/>
<accession>A0A165DI93</accession>
<feature type="transmembrane region" description="Helical" evidence="1">
    <location>
        <begin position="144"/>
        <end position="163"/>
    </location>
</feature>
<dbReference type="InParanoid" id="A0A165DI93"/>
<dbReference type="GeneID" id="63830887"/>
<proteinExistence type="predicted"/>
<keyword evidence="3" id="KW-1185">Reference proteome</keyword>
<dbReference type="EMBL" id="KV427633">
    <property type="protein sequence ID" value="KZT04941.1"/>
    <property type="molecule type" value="Genomic_DNA"/>
</dbReference>
<keyword evidence="1" id="KW-0812">Transmembrane</keyword>
<keyword evidence="1" id="KW-0472">Membrane</keyword>
<dbReference type="Proteomes" id="UP000076871">
    <property type="component" value="Unassembled WGS sequence"/>
</dbReference>
<evidence type="ECO:0000313" key="2">
    <source>
        <dbReference type="EMBL" id="KZT04941.1"/>
    </source>
</evidence>
<keyword evidence="1" id="KW-1133">Transmembrane helix</keyword>
<dbReference type="AlphaFoldDB" id="A0A165DI93"/>
<evidence type="ECO:0000313" key="3">
    <source>
        <dbReference type="Proteomes" id="UP000076871"/>
    </source>
</evidence>